<comment type="similarity">
    <text evidence="4">Belongs to the L/F-transferase family.</text>
</comment>
<comment type="catalytic activity">
    <reaction evidence="4">
        <text>N-terminal L-arginyl-[protein] + L-leucyl-tRNA(Leu) = N-terminal L-leucyl-L-arginyl-[protein] + tRNA(Leu) + H(+)</text>
        <dbReference type="Rhea" id="RHEA:50416"/>
        <dbReference type="Rhea" id="RHEA-COMP:9613"/>
        <dbReference type="Rhea" id="RHEA-COMP:9622"/>
        <dbReference type="Rhea" id="RHEA-COMP:12672"/>
        <dbReference type="Rhea" id="RHEA-COMP:12673"/>
        <dbReference type="ChEBI" id="CHEBI:15378"/>
        <dbReference type="ChEBI" id="CHEBI:64719"/>
        <dbReference type="ChEBI" id="CHEBI:78442"/>
        <dbReference type="ChEBI" id="CHEBI:78494"/>
        <dbReference type="ChEBI" id="CHEBI:133044"/>
        <dbReference type="EC" id="2.3.2.6"/>
    </reaction>
</comment>
<name>K2JDD9_9RHOB</name>
<dbReference type="Gene3D" id="3.40.630.70">
    <property type="entry name" value="Leucyl/phenylalanyl-tRNA-protein transferase, C-terminal domain"/>
    <property type="match status" value="1"/>
</dbReference>
<evidence type="ECO:0000256" key="1">
    <source>
        <dbReference type="ARBA" id="ARBA00022490"/>
    </source>
</evidence>
<dbReference type="SUPFAM" id="SSF55729">
    <property type="entry name" value="Acyl-CoA N-acyltransferases (Nat)"/>
    <property type="match status" value="1"/>
</dbReference>
<dbReference type="Gene3D" id="3.30.70.3550">
    <property type="entry name" value="Leucyl/phenylalanyl-tRNA-protein transferase, N-terminal domain"/>
    <property type="match status" value="1"/>
</dbReference>
<dbReference type="GO" id="GO:0030163">
    <property type="term" value="P:protein catabolic process"/>
    <property type="evidence" value="ECO:0007669"/>
    <property type="project" value="UniProtKB-UniRule"/>
</dbReference>
<comment type="subcellular location">
    <subcellularLocation>
        <location evidence="4">Cytoplasm</location>
    </subcellularLocation>
</comment>
<dbReference type="InterPro" id="IPR042221">
    <property type="entry name" value="Leu/Phe-tRNA_Trfase_N"/>
</dbReference>
<proteinExistence type="inferred from homology"/>
<dbReference type="NCBIfam" id="TIGR00667">
    <property type="entry name" value="aat"/>
    <property type="match status" value="1"/>
</dbReference>
<dbReference type="AlphaFoldDB" id="K2JDD9"/>
<dbReference type="GO" id="GO:0008914">
    <property type="term" value="F:leucyl-tRNA--protein transferase activity"/>
    <property type="evidence" value="ECO:0007669"/>
    <property type="project" value="UniProtKB-UniRule"/>
</dbReference>
<dbReference type="PANTHER" id="PTHR30098">
    <property type="entry name" value="LEUCYL/PHENYLALANYL-TRNA--PROTEIN TRANSFERASE"/>
    <property type="match status" value="1"/>
</dbReference>
<keyword evidence="1 4" id="KW-0963">Cytoplasm</keyword>
<keyword evidence="6" id="KW-1185">Reference proteome</keyword>
<evidence type="ECO:0000256" key="2">
    <source>
        <dbReference type="ARBA" id="ARBA00022679"/>
    </source>
</evidence>
<dbReference type="FunFam" id="3.40.630.70:FF:000001">
    <property type="entry name" value="Leucyl/phenylalanyl-tRNA--protein transferase"/>
    <property type="match status" value="1"/>
</dbReference>
<organism evidence="5 6">
    <name type="scientific">Celeribacter baekdonensis B30</name>
    <dbReference type="NCBI Taxonomy" id="1208323"/>
    <lineage>
        <taxon>Bacteria</taxon>
        <taxon>Pseudomonadati</taxon>
        <taxon>Pseudomonadota</taxon>
        <taxon>Alphaproteobacteria</taxon>
        <taxon>Rhodobacterales</taxon>
        <taxon>Roseobacteraceae</taxon>
        <taxon>Celeribacter</taxon>
    </lineage>
</organism>
<evidence type="ECO:0000313" key="5">
    <source>
        <dbReference type="EMBL" id="EKE73113.1"/>
    </source>
</evidence>
<protein>
    <recommendedName>
        <fullName evidence="4">Leucyl/phenylalanyl-tRNA--protein transferase</fullName>
        <ecNumber evidence="4">2.3.2.6</ecNumber>
    </recommendedName>
    <alternativeName>
        <fullName evidence="4">L/F-transferase</fullName>
    </alternativeName>
    <alternativeName>
        <fullName evidence="4">Leucyltransferase</fullName>
    </alternativeName>
    <alternativeName>
        <fullName evidence="4">Phenyalanyltransferase</fullName>
    </alternativeName>
</protein>
<keyword evidence="3 4" id="KW-0012">Acyltransferase</keyword>
<comment type="function">
    <text evidence="4">Functions in the N-end rule pathway of protein degradation where it conjugates Leu, Phe and, less efficiently, Met from aminoacyl-tRNAs to the N-termini of proteins containing an N-terminal arginine or lysine.</text>
</comment>
<dbReference type="HAMAP" id="MF_00688">
    <property type="entry name" value="Leu_Phe_trans"/>
    <property type="match status" value="1"/>
</dbReference>
<dbReference type="PANTHER" id="PTHR30098:SF2">
    <property type="entry name" value="LEUCYL_PHENYLALANYL-TRNA--PROTEIN TRANSFERASE"/>
    <property type="match status" value="1"/>
</dbReference>
<dbReference type="PATRIC" id="fig|1208323.3.peg.735"/>
<gene>
    <name evidence="4 5" type="primary">aat</name>
    <name evidence="5" type="ORF">B30_03602</name>
</gene>
<dbReference type="EC" id="2.3.2.6" evidence="4"/>
<evidence type="ECO:0000256" key="3">
    <source>
        <dbReference type="ARBA" id="ARBA00023315"/>
    </source>
</evidence>
<dbReference type="InterPro" id="IPR042203">
    <property type="entry name" value="Leu/Phe-tRNA_Trfase_C"/>
</dbReference>
<dbReference type="STRING" id="1208323.B30_03602"/>
<comment type="catalytic activity">
    <reaction evidence="4">
        <text>L-phenylalanyl-tRNA(Phe) + an N-terminal L-alpha-aminoacyl-[protein] = an N-terminal L-phenylalanyl-L-alpha-aminoacyl-[protein] + tRNA(Phe)</text>
        <dbReference type="Rhea" id="RHEA:43632"/>
        <dbReference type="Rhea" id="RHEA-COMP:9668"/>
        <dbReference type="Rhea" id="RHEA-COMP:9699"/>
        <dbReference type="Rhea" id="RHEA-COMP:10636"/>
        <dbReference type="Rhea" id="RHEA-COMP:10637"/>
        <dbReference type="ChEBI" id="CHEBI:78442"/>
        <dbReference type="ChEBI" id="CHEBI:78531"/>
        <dbReference type="ChEBI" id="CHEBI:78597"/>
        <dbReference type="ChEBI" id="CHEBI:83561"/>
        <dbReference type="EC" id="2.3.2.6"/>
    </reaction>
</comment>
<dbReference type="Pfam" id="PF03588">
    <property type="entry name" value="Leu_Phe_trans"/>
    <property type="match status" value="1"/>
</dbReference>
<keyword evidence="2 4" id="KW-0808">Transferase</keyword>
<dbReference type="eggNOG" id="COG2360">
    <property type="taxonomic scope" value="Bacteria"/>
</dbReference>
<dbReference type="Proteomes" id="UP000006762">
    <property type="component" value="Unassembled WGS sequence"/>
</dbReference>
<comment type="catalytic activity">
    <reaction evidence="4">
        <text>N-terminal L-lysyl-[protein] + L-leucyl-tRNA(Leu) = N-terminal L-leucyl-L-lysyl-[protein] + tRNA(Leu) + H(+)</text>
        <dbReference type="Rhea" id="RHEA:12340"/>
        <dbReference type="Rhea" id="RHEA-COMP:9613"/>
        <dbReference type="Rhea" id="RHEA-COMP:9622"/>
        <dbReference type="Rhea" id="RHEA-COMP:12670"/>
        <dbReference type="Rhea" id="RHEA-COMP:12671"/>
        <dbReference type="ChEBI" id="CHEBI:15378"/>
        <dbReference type="ChEBI" id="CHEBI:65249"/>
        <dbReference type="ChEBI" id="CHEBI:78442"/>
        <dbReference type="ChEBI" id="CHEBI:78494"/>
        <dbReference type="ChEBI" id="CHEBI:133043"/>
        <dbReference type="EC" id="2.3.2.6"/>
    </reaction>
</comment>
<sequence>MSKKAAPHRSAAFSFAQTRAKVAPMDHLALTPELILQAYANGVFPMAEGRDDDEIFWVDPRARGIIPLDGFHISRSLAKVIRSGHFRVTFNHDFEGVMEGCADRDETWINDTIFELYGALHDMGFGHSLEIWQGERLVGGTYGLTLGTAFFGESMFSRAPNASKVALAYMVARLKRTGFTLFDTQFLTPHLASLGGIEIPRAEYRDMLRNALLSRADITALAQDLTPQDVVQDSGQIS</sequence>
<dbReference type="EMBL" id="AMRK01000002">
    <property type="protein sequence ID" value="EKE73113.1"/>
    <property type="molecule type" value="Genomic_DNA"/>
</dbReference>
<comment type="caution">
    <text evidence="5">The sequence shown here is derived from an EMBL/GenBank/DDBJ whole genome shotgun (WGS) entry which is preliminary data.</text>
</comment>
<dbReference type="GO" id="GO:0005737">
    <property type="term" value="C:cytoplasm"/>
    <property type="evidence" value="ECO:0007669"/>
    <property type="project" value="UniProtKB-SubCell"/>
</dbReference>
<dbReference type="InterPro" id="IPR016181">
    <property type="entry name" value="Acyl_CoA_acyltransferase"/>
</dbReference>
<dbReference type="InterPro" id="IPR004616">
    <property type="entry name" value="Leu/Phe-tRNA_Trfase"/>
</dbReference>
<accession>K2JDD9</accession>
<evidence type="ECO:0000256" key="4">
    <source>
        <dbReference type="HAMAP-Rule" id="MF_00688"/>
    </source>
</evidence>
<reference evidence="5 6" key="1">
    <citation type="submission" date="2012-09" db="EMBL/GenBank/DDBJ databases">
        <title>Celeribacter baekdonensis B30 Genome Sequencing.</title>
        <authorList>
            <person name="Wang W."/>
        </authorList>
    </citation>
    <scope>NUCLEOTIDE SEQUENCE [LARGE SCALE GENOMIC DNA]</scope>
    <source>
        <strain evidence="5 6">B30</strain>
    </source>
</reference>
<evidence type="ECO:0000313" key="6">
    <source>
        <dbReference type="Proteomes" id="UP000006762"/>
    </source>
</evidence>